<dbReference type="AlphaFoldDB" id="A0A0H5QVC0"/>
<name>A0A0H5QVC0_9EUKA</name>
<sequence>MVLQITDLPSDQSSMFRAFNEFGNFLKQYPHMAKFSSLSVLGFFHGLVVLSRPDILLTPCCKVSRVSLDGIYHQQRSNHRGLPFSSRMAVYSRSFAETSFFPSHPNRSKHILTSFISNIYHYNLSAKELQARLSSHAQSPINWLKLPTVPP</sequence>
<proteinExistence type="predicted"/>
<dbReference type="EMBL" id="HACM01005255">
    <property type="protein sequence ID" value="CRZ05697.1"/>
    <property type="molecule type" value="Transcribed_RNA"/>
</dbReference>
<accession>A0A0H5QVC0</accession>
<evidence type="ECO:0000313" key="1">
    <source>
        <dbReference type="EMBL" id="CRZ05697.1"/>
    </source>
</evidence>
<reference evidence="1" key="1">
    <citation type="submission" date="2015-04" db="EMBL/GenBank/DDBJ databases">
        <title>The genome sequence of the plant pathogenic Rhizarian Plasmodiophora brassicae reveals insights in its biotrophic life cycle and the origin of chitin synthesis.</title>
        <authorList>
            <person name="Schwelm A."/>
            <person name="Fogelqvist J."/>
            <person name="Knaust A."/>
            <person name="Julke S."/>
            <person name="Lilja T."/>
            <person name="Dhandapani V."/>
            <person name="Bonilla-Rosso G."/>
            <person name="Karlsson M."/>
            <person name="Shevchenko A."/>
            <person name="Choi S.R."/>
            <person name="Kim H.G."/>
            <person name="Park J.Y."/>
            <person name="Lim Y.P."/>
            <person name="Ludwig-Muller J."/>
            <person name="Dixelius C."/>
        </authorList>
    </citation>
    <scope>NUCLEOTIDE SEQUENCE</scope>
    <source>
        <tissue evidence="1">Potato root galls</tissue>
    </source>
</reference>
<organism evidence="1">
    <name type="scientific">Spongospora subterranea</name>
    <dbReference type="NCBI Taxonomy" id="70186"/>
    <lineage>
        <taxon>Eukaryota</taxon>
        <taxon>Sar</taxon>
        <taxon>Rhizaria</taxon>
        <taxon>Endomyxa</taxon>
        <taxon>Phytomyxea</taxon>
        <taxon>Plasmodiophorida</taxon>
        <taxon>Plasmodiophoridae</taxon>
        <taxon>Spongospora</taxon>
    </lineage>
</organism>
<protein>
    <submittedName>
        <fullName evidence="1">Uncharacterized protein</fullName>
    </submittedName>
</protein>